<protein>
    <recommendedName>
        <fullName evidence="6">CCHC-type domain-containing protein</fullName>
    </recommendedName>
</protein>
<evidence type="ECO:0000259" key="2">
    <source>
        <dbReference type="Pfam" id="PF07727"/>
    </source>
</evidence>
<gene>
    <name evidence="5" type="ORF">FSB_LOCUS23379</name>
</gene>
<dbReference type="Pfam" id="PF14244">
    <property type="entry name" value="Retrotran_gag_3"/>
    <property type="match status" value="1"/>
</dbReference>
<dbReference type="InterPro" id="IPR029472">
    <property type="entry name" value="Copia-like_N"/>
</dbReference>
<dbReference type="PANTHER" id="PTHR11439">
    <property type="entry name" value="GAG-POL-RELATED RETROTRANSPOSON"/>
    <property type="match status" value="1"/>
</dbReference>
<feature type="region of interest" description="Disordered" evidence="1">
    <location>
        <begin position="1094"/>
        <end position="1126"/>
    </location>
</feature>
<dbReference type="InterPro" id="IPR025836">
    <property type="entry name" value="Zn_knuckle_CX2CX4HX4C"/>
</dbReference>
<evidence type="ECO:0008006" key="6">
    <source>
        <dbReference type="Google" id="ProtNLM"/>
    </source>
</evidence>
<evidence type="ECO:0000259" key="3">
    <source>
        <dbReference type="Pfam" id="PF14244"/>
    </source>
</evidence>
<dbReference type="InterPro" id="IPR013103">
    <property type="entry name" value="RVT_2"/>
</dbReference>
<name>A0A2N9FY11_FAGSY</name>
<dbReference type="InterPro" id="IPR043502">
    <property type="entry name" value="DNA/RNA_pol_sf"/>
</dbReference>
<feature type="compositionally biased region" description="Low complexity" evidence="1">
    <location>
        <begin position="375"/>
        <end position="400"/>
    </location>
</feature>
<dbReference type="PANTHER" id="PTHR11439:SF470">
    <property type="entry name" value="CYSTEINE-RICH RLK (RECEPTOR-LIKE PROTEIN KINASE) 8"/>
    <property type="match status" value="1"/>
</dbReference>
<evidence type="ECO:0000313" key="5">
    <source>
        <dbReference type="EMBL" id="SPC95497.1"/>
    </source>
</evidence>
<dbReference type="Pfam" id="PF07727">
    <property type="entry name" value="RVT_2"/>
    <property type="match status" value="1"/>
</dbReference>
<feature type="region of interest" description="Disordered" evidence="1">
    <location>
        <begin position="372"/>
        <end position="408"/>
    </location>
</feature>
<dbReference type="Pfam" id="PF14392">
    <property type="entry name" value="zf-CCHC_4"/>
    <property type="match status" value="2"/>
</dbReference>
<proteinExistence type="predicted"/>
<dbReference type="CDD" id="cd09272">
    <property type="entry name" value="RNase_HI_RT_Ty1"/>
    <property type="match status" value="1"/>
</dbReference>
<feature type="domain" description="Zinc knuckle CX2CX4HX4C" evidence="4">
    <location>
        <begin position="204"/>
        <end position="218"/>
    </location>
</feature>
<feature type="compositionally biased region" description="Low complexity" evidence="1">
    <location>
        <begin position="1111"/>
        <end position="1122"/>
    </location>
</feature>
<organism evidence="5">
    <name type="scientific">Fagus sylvatica</name>
    <name type="common">Beechnut</name>
    <dbReference type="NCBI Taxonomy" id="28930"/>
    <lineage>
        <taxon>Eukaryota</taxon>
        <taxon>Viridiplantae</taxon>
        <taxon>Streptophyta</taxon>
        <taxon>Embryophyta</taxon>
        <taxon>Tracheophyta</taxon>
        <taxon>Spermatophyta</taxon>
        <taxon>Magnoliopsida</taxon>
        <taxon>eudicotyledons</taxon>
        <taxon>Gunneridae</taxon>
        <taxon>Pentapetalae</taxon>
        <taxon>rosids</taxon>
        <taxon>fabids</taxon>
        <taxon>Fagales</taxon>
        <taxon>Fagaceae</taxon>
        <taxon>Fagus</taxon>
    </lineage>
</organism>
<sequence length="1299" mass="144647">MLVNQPLTGDNFHSWFRSMAMGLTIKNKLGFVDGSIEPPKEGINSPLYSLWSRCNTVVITWILNCVSKEIHATMLYKPTACEIWTILRERFSQSNGPQIFQVEQAIGSLTQSQVSVNDYSTKLQGFWEELLNYRPIPCLGQILLMDPMPNIDRVFSLIRQEERQRSIGQLSVPYVQSTTLLCNTDTARSTSAKQGFQKRDKPTCSHCGLVGHTMEKCYKLHGYPPRYKTRGKGPVANQVSLPNFVLNTKSLNPNTPKPSTSNVTYQAMANTTSSSSLPVHSMSVKTNGVIDTRATDHMVHSLSCLTTVTSTINASVELPNGDFVSVTHIGTVEFSPSLTLTKAFTPWRMIGLDPLTIDSPHSECVILASPTTHVSDSPMSDSSSPSISNSDSPLSVSPTSIPSDPPLPARNISYPIESTLSYSDLSPPHKVYTLAISTPIEPKFYHEAISSPHWCEAMTKELAALEANHTWVLTSLPPDEEVYMALPPGFKSKGGTSTNLVYRLTKSLYGLKQASRQWFSKCSSTLIAVGFTQSKCDYSLFNKSEGSIFIGVLVYVDDILITSNNIASVKTLTEFLDQNFKLKDLGPAKYFLGLELARSKKGISLCQRKYALDILEDLGFLASKPVKFPMEQHLKLSKDQGTLLTDPSVYRRLIGRLLYLTLTRPDISYSISCLSQFMAEPRLSHLHAAHRVLQYLKNFPGQGLFFLSDTTLQLKGFCDSDWAGCADTRRSISGFCIFLGDSLISWKSKKQIVVSHSSAEAKYRAMAVATCEITWLLALLQDFCIPHSKASVLYCDNQAALHIAANLVFHERTKHIEVDCHFIRDKIQAGVLKTLHVSSSHQLVDIFTKPLGEDNGSFSHQISSALEGDVWDVLVDVDGDFTFPGHLLSTRRMEDIDGLWKRFSLKDQEDDKFDLSSMAQQDKPTLAAKFFTRRTINVEAVARTFKPLWQTKKSFSLQDVGDNMVLIEFEDQSDLERVLLETLGKSIGEVIRTQVHDEDSGSGRGLRVRVKVDITKPLNRGRRIGLSSGGEGWVSFQYERLPNFCYWCGIPTHGEKDCEVWLNTSEAEKEKEPEYGIWLRASQDRVLRRVQITVEGRSRSSGKPMGRKTEAAQPHQHPHGAAVMQPSPMEFDPTDMETAEYQGGINSVPDFTTQKSGTFEDQLREIDMALNFKSVTSENTGTGGNVQTNGADKWVGPNSPTILSKKVTAVTNEFRSPLKEVTNISVGLCQKPKVGTWKKLARAKGQGTSDTRRFTVAEKRACEDVIQVEEDDMRSMKSARVLENEFVAAEAGVQPRRIQ</sequence>
<dbReference type="SUPFAM" id="SSF56672">
    <property type="entry name" value="DNA/RNA polymerases"/>
    <property type="match status" value="1"/>
</dbReference>
<dbReference type="EMBL" id="OIVN01001573">
    <property type="protein sequence ID" value="SPC95497.1"/>
    <property type="molecule type" value="Genomic_DNA"/>
</dbReference>
<feature type="domain" description="Zinc knuckle CX2CX4HX4C" evidence="4">
    <location>
        <begin position="1012"/>
        <end position="1059"/>
    </location>
</feature>
<evidence type="ECO:0000259" key="4">
    <source>
        <dbReference type="Pfam" id="PF14392"/>
    </source>
</evidence>
<feature type="domain" description="Reverse transcriptase Ty1/copia-type" evidence="2">
    <location>
        <begin position="479"/>
        <end position="631"/>
    </location>
</feature>
<reference evidence="5" key="1">
    <citation type="submission" date="2018-02" db="EMBL/GenBank/DDBJ databases">
        <authorList>
            <person name="Cohen D.B."/>
            <person name="Kent A.D."/>
        </authorList>
    </citation>
    <scope>NUCLEOTIDE SEQUENCE</scope>
</reference>
<accession>A0A2N9FY11</accession>
<feature type="domain" description="Retrotransposon Copia-like N-terminal" evidence="3">
    <location>
        <begin position="1"/>
        <end position="40"/>
    </location>
</feature>
<evidence type="ECO:0000256" key="1">
    <source>
        <dbReference type="SAM" id="MobiDB-lite"/>
    </source>
</evidence>